<evidence type="ECO:0000313" key="1">
    <source>
        <dbReference type="EMBL" id="KAG2918412.1"/>
    </source>
</evidence>
<comment type="caution">
    <text evidence="1">The sequence shown here is derived from an EMBL/GenBank/DDBJ whole genome shotgun (WGS) entry which is preliminary data.</text>
</comment>
<gene>
    <name evidence="1" type="ORF">PC117_g17079</name>
</gene>
<accession>A0A8T1C9V5</accession>
<dbReference type="AlphaFoldDB" id="A0A8T1C9V5"/>
<sequence>MQGISLFKDPANFLTCPLYALAAALVMQATPCKRMFPQFLSKKRTSESVQDIEELTLVELLEAEDDPQALHGASQNSKCSVPGAQAYVNRLHVRVQGIANLQSIRLTAGLTSHSFRRGGAMRANDGSVAENWIIERGGRQLDRVNKAFGYMLGLTQADQQVSRGLSCWKPKDGARLPSLAALEAPIIGRAHKLQELFFSNTLAFDDDTLNIDEGVVGVLTATLLMHYPDMLRLCEGGPLVLKMREAMAGRSIDEAEVLAWSSSIRRVFMPPQELKPLPSSDRGDTDQIAVLLEHVQRQTEKIEVLILQTNG</sequence>
<name>A0A8T1C9V5_9STRA</name>
<proteinExistence type="predicted"/>
<organism evidence="1 2">
    <name type="scientific">Phytophthora cactorum</name>
    <dbReference type="NCBI Taxonomy" id="29920"/>
    <lineage>
        <taxon>Eukaryota</taxon>
        <taxon>Sar</taxon>
        <taxon>Stramenopiles</taxon>
        <taxon>Oomycota</taxon>
        <taxon>Peronosporomycetes</taxon>
        <taxon>Peronosporales</taxon>
        <taxon>Peronosporaceae</taxon>
        <taxon>Phytophthora</taxon>
    </lineage>
</organism>
<dbReference type="EMBL" id="RCMK01000629">
    <property type="protein sequence ID" value="KAG2918412.1"/>
    <property type="molecule type" value="Genomic_DNA"/>
</dbReference>
<reference evidence="1" key="1">
    <citation type="submission" date="2018-10" db="EMBL/GenBank/DDBJ databases">
        <title>Effector identification in a new, highly contiguous assembly of the strawberry crown rot pathogen Phytophthora cactorum.</title>
        <authorList>
            <person name="Armitage A.D."/>
            <person name="Nellist C.F."/>
            <person name="Bates H."/>
            <person name="Vickerstaff R.J."/>
            <person name="Harrison R.J."/>
        </authorList>
    </citation>
    <scope>NUCLEOTIDE SEQUENCE</scope>
    <source>
        <strain evidence="1">4040</strain>
    </source>
</reference>
<evidence type="ECO:0000313" key="2">
    <source>
        <dbReference type="Proteomes" id="UP000736787"/>
    </source>
</evidence>
<dbReference type="VEuPathDB" id="FungiDB:PC110_g22582"/>
<protein>
    <submittedName>
        <fullName evidence="1">Uncharacterized protein</fullName>
    </submittedName>
</protein>
<dbReference type="Proteomes" id="UP000736787">
    <property type="component" value="Unassembled WGS sequence"/>
</dbReference>